<proteinExistence type="predicted"/>
<name>A0ABT5BSP1_9BACT</name>
<dbReference type="Proteomes" id="UP001217485">
    <property type="component" value="Unassembled WGS sequence"/>
</dbReference>
<gene>
    <name evidence="2" type="ORF">POL72_05420</name>
</gene>
<protein>
    <recommendedName>
        <fullName evidence="4">Lipoprotein</fullName>
    </recommendedName>
</protein>
<organism evidence="2 3">
    <name type="scientific">Sorangium atrum</name>
    <dbReference type="NCBI Taxonomy" id="2995308"/>
    <lineage>
        <taxon>Bacteria</taxon>
        <taxon>Pseudomonadati</taxon>
        <taxon>Myxococcota</taxon>
        <taxon>Polyangia</taxon>
        <taxon>Polyangiales</taxon>
        <taxon>Polyangiaceae</taxon>
        <taxon>Sorangium</taxon>
    </lineage>
</organism>
<dbReference type="RefSeq" id="WP_272093941.1">
    <property type="nucleotide sequence ID" value="NZ_JAQNDK010000001.1"/>
</dbReference>
<evidence type="ECO:0008006" key="4">
    <source>
        <dbReference type="Google" id="ProtNLM"/>
    </source>
</evidence>
<comment type="caution">
    <text evidence="2">The sequence shown here is derived from an EMBL/GenBank/DDBJ whole genome shotgun (WGS) entry which is preliminary data.</text>
</comment>
<keyword evidence="1" id="KW-0732">Signal</keyword>
<feature type="chain" id="PRO_5047176697" description="Lipoprotein" evidence="1">
    <location>
        <begin position="18"/>
        <end position="144"/>
    </location>
</feature>
<evidence type="ECO:0000313" key="3">
    <source>
        <dbReference type="Proteomes" id="UP001217485"/>
    </source>
</evidence>
<accession>A0ABT5BSP1</accession>
<dbReference type="PROSITE" id="PS51257">
    <property type="entry name" value="PROKAR_LIPOPROTEIN"/>
    <property type="match status" value="1"/>
</dbReference>
<dbReference type="EMBL" id="JAQNDK010000001">
    <property type="protein sequence ID" value="MDC0677171.1"/>
    <property type="molecule type" value="Genomic_DNA"/>
</dbReference>
<evidence type="ECO:0000313" key="2">
    <source>
        <dbReference type="EMBL" id="MDC0677171.1"/>
    </source>
</evidence>
<keyword evidence="3" id="KW-1185">Reference proteome</keyword>
<reference evidence="2 3" key="1">
    <citation type="submission" date="2023-01" db="EMBL/GenBank/DDBJ databases">
        <title>Minimal conservation of predation-associated metabolite biosynthetic gene clusters underscores biosynthetic potential of Myxococcota including descriptions for ten novel species: Archangium lansinium sp. nov., Myxococcus landrumus sp. nov., Nannocystis bai.</title>
        <authorList>
            <person name="Ahearne A."/>
            <person name="Stevens C."/>
            <person name="Dowd S."/>
        </authorList>
    </citation>
    <scope>NUCLEOTIDE SEQUENCE [LARGE SCALE GENOMIC DNA]</scope>
    <source>
        <strain evidence="2 3">WIWO2</strain>
    </source>
</reference>
<sequence length="144" mass="15216">MKSFNAFAILGSVFALTGCVVDADSSSELGDDAEVDEQTSVAEQAVTNGAVNAACAESLTLRDQPGGATLGTMYTGPYNGVSKFYVQSTSGSWSYGYSYSLGRWGWAMTYYLTTNYREQGAPGQIGYYYACYRADGSGWGGGIG</sequence>
<evidence type="ECO:0000256" key="1">
    <source>
        <dbReference type="SAM" id="SignalP"/>
    </source>
</evidence>
<feature type="signal peptide" evidence="1">
    <location>
        <begin position="1"/>
        <end position="17"/>
    </location>
</feature>